<evidence type="ECO:0000313" key="1">
    <source>
        <dbReference type="EMBL" id="ACL05931.1"/>
    </source>
</evidence>
<dbReference type="Proteomes" id="UP000000739">
    <property type="component" value="Chromosome"/>
</dbReference>
<name>B8FM93_DESAL</name>
<dbReference type="AlphaFoldDB" id="B8FM93"/>
<dbReference type="RefSeq" id="WP_015948978.1">
    <property type="nucleotide sequence ID" value="NC_011768.1"/>
</dbReference>
<reference evidence="1 2" key="1">
    <citation type="journal article" date="2012" name="Environ. Microbiol.">
        <title>The genome sequence of Desulfatibacillum alkenivorans AK-01: a blueprint for anaerobic alkane oxidation.</title>
        <authorList>
            <person name="Callaghan A.V."/>
            <person name="Morris B.E."/>
            <person name="Pereira I.A."/>
            <person name="McInerney M.J."/>
            <person name="Austin R.N."/>
            <person name="Groves J.T."/>
            <person name="Kukor J.J."/>
            <person name="Suflita J.M."/>
            <person name="Young L.Y."/>
            <person name="Zylstra G.J."/>
            <person name="Wawrik B."/>
        </authorList>
    </citation>
    <scope>NUCLEOTIDE SEQUENCE [LARGE SCALE GENOMIC DNA]</scope>
    <source>
        <strain evidence="1 2">AK-01</strain>
    </source>
</reference>
<protein>
    <submittedName>
        <fullName evidence="1">Uncharacterized protein</fullName>
    </submittedName>
</protein>
<proteinExistence type="predicted"/>
<keyword evidence="2" id="KW-1185">Reference proteome</keyword>
<organism evidence="1 2">
    <name type="scientific">Desulfatibacillum aliphaticivorans</name>
    <dbReference type="NCBI Taxonomy" id="218208"/>
    <lineage>
        <taxon>Bacteria</taxon>
        <taxon>Pseudomonadati</taxon>
        <taxon>Thermodesulfobacteriota</taxon>
        <taxon>Desulfobacteria</taxon>
        <taxon>Desulfobacterales</taxon>
        <taxon>Desulfatibacillaceae</taxon>
        <taxon>Desulfatibacillum</taxon>
    </lineage>
</organism>
<dbReference type="HOGENOM" id="CLU_351879_0_0_7"/>
<dbReference type="KEGG" id="dal:Dalk_4249"/>
<gene>
    <name evidence="1" type="ordered locus">Dalk_4249</name>
</gene>
<accession>B8FM93</accession>
<evidence type="ECO:0000313" key="2">
    <source>
        <dbReference type="Proteomes" id="UP000000739"/>
    </source>
</evidence>
<dbReference type="EMBL" id="CP001322">
    <property type="protein sequence ID" value="ACL05931.1"/>
    <property type="molecule type" value="Genomic_DNA"/>
</dbReference>
<sequence length="761" mass="86042">MNLAAELDINTDLDEEIEGLFKDLGEDDAVEHMVIPDMPGLSETLHNEEQRMDVYRVHLVDFTRQVSSFLGASLSGGFRATEAAVTRLVERLSALHELGDHVGKVLIRHRGRGLEGEGANSAKYDYTVCFGALKLDIPLLKDAEKRLGQPAEHATVDFRNALKTMGSYGIHTLYASTLPHDAQARHLLRLCLNVLADYLRMFQEGKTLKYEGIDPWQGLPVVLNPAGFPDPNLTCLAAVNGLKPRTVSRLVDKIGSLMLDVGPGHPLKQYASVYDAVFGFEKLSDVLVRPPMEINNARWLINEHESQPLSDSQARLVRFLAREFPNGSQAPGKLVDSLYATDFGCVNCFHLMDRMTLASDLLKAMGKAAPHRKSQVDFSLENLEMEVLGNLEKGLARVSEPVLKNLCVSKDALVARQPECDEVRACVDERILDLVSFFHHRSQTKKKMESLPFAVNEFDRSDYQTIARDFGSTVDEAMELVRILKLCFDDAGHFKRQVFEENIPALARYQDHVFEFLWHYLQNSMHREDRISFLNALQVLIDRMNQPQKALTVLLEDFLHDPETIQFHDRNALMLCSVLMRTFNKELHKDTEYTPQEVLKVKAGLDQRAVIHAREFLDANRERFFVKIRTIHTLLKQALGKYKVKGRPPTRYLLILEWEAYILLSLVGGAAAETVVGSALGEYGNPDSEIYHLPRSNQALLWLLLLLQVVAQGAARFGRPADAVLLSQIKNREEFFVALGGGERARKQIRNLVRQLKRNFK</sequence>